<feature type="transmembrane region" description="Helical" evidence="1">
    <location>
        <begin position="31"/>
        <end position="53"/>
    </location>
</feature>
<keyword evidence="1" id="KW-0472">Membrane</keyword>
<keyword evidence="1" id="KW-1133">Transmembrane helix</keyword>
<dbReference type="AlphaFoldDB" id="A0A2I7SGR0"/>
<dbReference type="InterPro" id="IPR046166">
    <property type="entry name" value="DUF6168"/>
</dbReference>
<proteinExistence type="predicted"/>
<protein>
    <submittedName>
        <fullName evidence="2">Uncharacterized protein</fullName>
    </submittedName>
</protein>
<keyword evidence="1" id="KW-0812">Transmembrane</keyword>
<keyword evidence="3" id="KW-1185">Reference proteome</keyword>
<feature type="transmembrane region" description="Helical" evidence="1">
    <location>
        <begin position="65"/>
        <end position="83"/>
    </location>
</feature>
<name>A0A2I7SGR0_9FLAO</name>
<dbReference type="Pfam" id="PF19665">
    <property type="entry name" value="DUF6168"/>
    <property type="match status" value="1"/>
</dbReference>
<evidence type="ECO:0000256" key="1">
    <source>
        <dbReference type="SAM" id="Phobius"/>
    </source>
</evidence>
<dbReference type="KEGG" id="taj:C1A40_06210"/>
<dbReference type="EMBL" id="CP025938">
    <property type="protein sequence ID" value="AUS05088.1"/>
    <property type="molecule type" value="Genomic_DNA"/>
</dbReference>
<accession>A0A2I7SGR0</accession>
<feature type="transmembrane region" description="Helical" evidence="1">
    <location>
        <begin position="99"/>
        <end position="120"/>
    </location>
</feature>
<dbReference type="OrthoDB" id="981687at2"/>
<reference evidence="3" key="1">
    <citation type="submission" date="2018-01" db="EMBL/GenBank/DDBJ databases">
        <title>Complete genome of Tamlana sp. UJ94.</title>
        <authorList>
            <person name="Jung J."/>
            <person name="Chung D."/>
            <person name="Bae S.S."/>
            <person name="Baek K."/>
        </authorList>
    </citation>
    <scope>NUCLEOTIDE SEQUENCE [LARGE SCALE GENOMIC DNA]</scope>
    <source>
        <strain evidence="3">UJ94</strain>
    </source>
</reference>
<evidence type="ECO:0000313" key="3">
    <source>
        <dbReference type="Proteomes" id="UP000236592"/>
    </source>
</evidence>
<sequence>MIKRILVFTLCILLLFAISLSVHSYFISQPIAFQLWQVYLYHAVAALIVYVSIEGVSRTLPNQAGYAYLALMLFKIGIFVFVFKDSVFENEALTRTERVALVVPLFLFLTAEAIGVAKLLNNQK</sequence>
<evidence type="ECO:0000313" key="2">
    <source>
        <dbReference type="EMBL" id="AUS05088.1"/>
    </source>
</evidence>
<dbReference type="RefSeq" id="WP_102995143.1">
    <property type="nucleotide sequence ID" value="NZ_CP025938.1"/>
</dbReference>
<organism evidence="2 3">
    <name type="scientific">Pseudotamlana carrageenivorans</name>
    <dbReference type="NCBI Taxonomy" id="2069432"/>
    <lineage>
        <taxon>Bacteria</taxon>
        <taxon>Pseudomonadati</taxon>
        <taxon>Bacteroidota</taxon>
        <taxon>Flavobacteriia</taxon>
        <taxon>Flavobacteriales</taxon>
        <taxon>Flavobacteriaceae</taxon>
        <taxon>Pseudotamlana</taxon>
    </lineage>
</organism>
<gene>
    <name evidence="2" type="ORF">C1A40_06210</name>
</gene>
<dbReference type="Proteomes" id="UP000236592">
    <property type="component" value="Chromosome"/>
</dbReference>